<name>A0A5E4PZF4_9NEOP</name>
<feature type="compositionally biased region" description="Polar residues" evidence="1">
    <location>
        <begin position="228"/>
        <end position="237"/>
    </location>
</feature>
<evidence type="ECO:0000313" key="3">
    <source>
        <dbReference type="Proteomes" id="UP000324832"/>
    </source>
</evidence>
<accession>A0A5E4PZF4</accession>
<evidence type="ECO:0000313" key="2">
    <source>
        <dbReference type="EMBL" id="VVC91371.1"/>
    </source>
</evidence>
<evidence type="ECO:0000256" key="1">
    <source>
        <dbReference type="SAM" id="MobiDB-lite"/>
    </source>
</evidence>
<dbReference type="EMBL" id="FZQP02001037">
    <property type="protein sequence ID" value="VVC91371.1"/>
    <property type="molecule type" value="Genomic_DNA"/>
</dbReference>
<evidence type="ECO:0008006" key="4">
    <source>
        <dbReference type="Google" id="ProtNLM"/>
    </source>
</evidence>
<feature type="compositionally biased region" description="Polar residues" evidence="1">
    <location>
        <begin position="127"/>
        <end position="156"/>
    </location>
</feature>
<dbReference type="AlphaFoldDB" id="A0A5E4PZF4"/>
<feature type="compositionally biased region" description="Low complexity" evidence="1">
    <location>
        <begin position="238"/>
        <end position="258"/>
    </location>
</feature>
<dbReference type="Proteomes" id="UP000324832">
    <property type="component" value="Unassembled WGS sequence"/>
</dbReference>
<reference evidence="2 3" key="1">
    <citation type="submission" date="2017-07" db="EMBL/GenBank/DDBJ databases">
        <authorList>
            <person name="Talla V."/>
            <person name="Backstrom N."/>
        </authorList>
    </citation>
    <scope>NUCLEOTIDE SEQUENCE [LARGE SCALE GENOMIC DNA]</scope>
</reference>
<feature type="region of interest" description="Disordered" evidence="1">
    <location>
        <begin position="111"/>
        <end position="263"/>
    </location>
</feature>
<organism evidence="2 3">
    <name type="scientific">Leptidea sinapis</name>
    <dbReference type="NCBI Taxonomy" id="189913"/>
    <lineage>
        <taxon>Eukaryota</taxon>
        <taxon>Metazoa</taxon>
        <taxon>Ecdysozoa</taxon>
        <taxon>Arthropoda</taxon>
        <taxon>Hexapoda</taxon>
        <taxon>Insecta</taxon>
        <taxon>Pterygota</taxon>
        <taxon>Neoptera</taxon>
        <taxon>Endopterygota</taxon>
        <taxon>Lepidoptera</taxon>
        <taxon>Glossata</taxon>
        <taxon>Ditrysia</taxon>
        <taxon>Papilionoidea</taxon>
        <taxon>Pieridae</taxon>
        <taxon>Dismorphiinae</taxon>
        <taxon>Leptidea</taxon>
    </lineage>
</organism>
<proteinExistence type="predicted"/>
<protein>
    <recommendedName>
        <fullName evidence="4">Peptidase S1 domain-containing protein</fullName>
    </recommendedName>
</protein>
<sequence length="307" mass="34469">MTRTLNSNNVYTIVINSTNPLMAGSVHNVTAIVINTPTNTLNNKLEETPSLALMKIEPGTEVRPAVLYPNRVEEGLDVVVFGWSVKKLVVIDFLQKNAVCVSTYILIRKRPPRPSQDEGYKPDIGQEPSSGYGQRPNKPNYNSQYASNYGNSQDNSIYVEIYDPPRPYRPHERPYYGISQGSSAQNYGQNYGHNSNSYNHGSWSQTGYGQSRSYRPQKPAYGAGEINDYNTYTNDKPSNQNSYISQSNSENSHASQSSYGDSLYGNAHHMHKIQIIINQVTMKIQTHMEQDMVTIITVIRALIMEAT</sequence>
<keyword evidence="3" id="KW-1185">Reference proteome</keyword>
<gene>
    <name evidence="2" type="ORF">LSINAPIS_LOCUS4059</name>
</gene>
<feature type="compositionally biased region" description="Polar residues" evidence="1">
    <location>
        <begin position="179"/>
        <end position="214"/>
    </location>
</feature>